<sequence>MAQEQHSVQIQRSAPRLGEQHDDRMFDSENYNNDKENENEECNKHIPYIMSIQQITKKSTDGINESISVPKCIFHVGNRCGTVNLDRKGGLDTSQQSLLIGNFCEYHFMKYLNGIYVSFSEGTNLSFLPINYNLVKNPMALFPIVCCLPINLPQQDITAMFESSHLNGEHLQDEVTYLSKLISLLVKDINIEDNFNTHADNMFSQRILEYTVAWRHKLQEYLGFWKNDEVNLYFTSDYLEKNKKQSFLLSLKRIGKKIEFPNTTSEDDIDIVGYKVLIKHFPIFDILTIKSYECCMYSDGSTLESTLPNIQIFNGMLYYGVGFGLTNQFPYNTNEYNKSIEYRDLLLSKQINHRPILSNTTPLFIDGMAVSSKKKAVFVVSS</sequence>
<protein>
    <submittedName>
        <fullName evidence="2">Uncharacterized protein</fullName>
    </submittedName>
</protein>
<evidence type="ECO:0000256" key="1">
    <source>
        <dbReference type="SAM" id="MobiDB-lite"/>
    </source>
</evidence>
<feature type="compositionally biased region" description="Basic and acidic residues" evidence="1">
    <location>
        <begin position="18"/>
        <end position="39"/>
    </location>
</feature>
<organism evidence="2 3">
    <name type="scientific">Leptopilina boulardi filamentous virus</name>
    <dbReference type="NCBI Taxonomy" id="552509"/>
    <lineage>
        <taxon>Viruses</taxon>
        <taxon>Viruses incertae sedis</taxon>
        <taxon>Naldaviricetes</taxon>
        <taxon>Lefavirales</taxon>
        <taxon>Filamentoviridae</taxon>
        <taxon>Alphafilamentovirus</taxon>
        <taxon>Alphafilamentovirus leboulardi</taxon>
    </lineage>
</organism>
<keyword evidence="3" id="KW-1185">Reference proteome</keyword>
<dbReference type="KEGG" id="vg:31050497"/>
<dbReference type="RefSeq" id="YP_009345624.1">
    <property type="nucleotide sequence ID" value="NC_033778.1"/>
</dbReference>
<proteinExistence type="predicted"/>
<reference evidence="2 3" key="1">
    <citation type="journal article" date="2016" name="Genome Biol. Evol.">
        <title>Genome Sequencing of the Behavior Manipulating Virus LbFV Reveals a Possible New Virus Family.</title>
        <authorList>
            <person name="Lepetit D."/>
            <person name="Gillet B."/>
            <person name="Hughes S."/>
            <person name="Kraaijeveld K."/>
            <person name="Varaldi J."/>
        </authorList>
    </citation>
    <scope>NUCLEOTIDE SEQUENCE [LARGE SCALE GENOMIC DNA]</scope>
    <source>
        <strain evidence="2">Valence Gotheron</strain>
    </source>
</reference>
<dbReference type="EMBL" id="KY009685">
    <property type="protein sequence ID" value="AQQ79940.1"/>
    <property type="molecule type" value="Genomic_DNA"/>
</dbReference>
<evidence type="ECO:0000313" key="2">
    <source>
        <dbReference type="EMBL" id="AQQ79940.1"/>
    </source>
</evidence>
<name>A0A1S5YCZ2_9VIRU</name>
<accession>A0A1S5YCZ2</accession>
<gene>
    <name evidence="2" type="ORF">LbFV_ORF20</name>
</gene>
<dbReference type="Proteomes" id="UP000203066">
    <property type="component" value="Segment"/>
</dbReference>
<evidence type="ECO:0000313" key="3">
    <source>
        <dbReference type="Proteomes" id="UP000203066"/>
    </source>
</evidence>
<feature type="compositionally biased region" description="Polar residues" evidence="1">
    <location>
        <begin position="1"/>
        <end position="12"/>
    </location>
</feature>
<feature type="region of interest" description="Disordered" evidence="1">
    <location>
        <begin position="1"/>
        <end position="39"/>
    </location>
</feature>
<dbReference type="GeneID" id="31050497"/>